<keyword evidence="16" id="KW-1185">Reference proteome</keyword>
<dbReference type="InterPro" id="IPR001926">
    <property type="entry name" value="TrpB-like_PALP"/>
</dbReference>
<dbReference type="AlphaFoldDB" id="A0A6L5X807"/>
<dbReference type="UniPathway" id="UPA00050">
    <property type="reaction ID" value="UER00065"/>
</dbReference>
<dbReference type="PANTHER" id="PTHR42690:SF1">
    <property type="entry name" value="THREONINE SYNTHASE-LIKE 2"/>
    <property type="match status" value="1"/>
</dbReference>
<keyword evidence="6" id="KW-0028">Amino-acid biosynthesis</keyword>
<accession>A0A6L5X807</accession>
<comment type="similarity">
    <text evidence="3">Belongs to the threonine synthase family.</text>
</comment>
<dbReference type="InterPro" id="IPR000634">
    <property type="entry name" value="Ser/Thr_deHydtase_PyrdxlP-BS"/>
</dbReference>
<reference evidence="15 16" key="1">
    <citation type="submission" date="2019-08" db="EMBL/GenBank/DDBJ databases">
        <title>In-depth cultivation of the pig gut microbiome towards novel bacterial diversity and tailored functional studies.</title>
        <authorList>
            <person name="Wylensek D."/>
            <person name="Hitch T.C.A."/>
            <person name="Clavel T."/>
        </authorList>
    </citation>
    <scope>NUCLEOTIDE SEQUENCE [LARGE SCALE GENOMIC DNA]</scope>
    <source>
        <strain evidence="15 16">Oil-RF-744-WCA-WT-10</strain>
    </source>
</reference>
<comment type="caution">
    <text evidence="15">The sequence shown here is derived from an EMBL/GenBank/DDBJ whole genome shotgun (WGS) entry which is preliminary data.</text>
</comment>
<dbReference type="Gene3D" id="3.40.50.1100">
    <property type="match status" value="2"/>
</dbReference>
<dbReference type="EC" id="4.2.3.1" evidence="4 11"/>
<evidence type="ECO:0000313" key="15">
    <source>
        <dbReference type="EMBL" id="MSS16411.1"/>
    </source>
</evidence>
<dbReference type="NCBIfam" id="TIGR00260">
    <property type="entry name" value="thrC"/>
    <property type="match status" value="1"/>
</dbReference>
<dbReference type="PROSITE" id="PS00165">
    <property type="entry name" value="DEHYDRATASE_SER_THR"/>
    <property type="match status" value="1"/>
</dbReference>
<feature type="domain" description="Threonine synthase N-terminal" evidence="14">
    <location>
        <begin position="2"/>
        <end position="79"/>
    </location>
</feature>
<evidence type="ECO:0000313" key="16">
    <source>
        <dbReference type="Proteomes" id="UP000483362"/>
    </source>
</evidence>
<evidence type="ECO:0000256" key="3">
    <source>
        <dbReference type="ARBA" id="ARBA00005517"/>
    </source>
</evidence>
<dbReference type="InterPro" id="IPR036052">
    <property type="entry name" value="TrpB-like_PALP_sf"/>
</dbReference>
<dbReference type="SUPFAM" id="SSF53686">
    <property type="entry name" value="Tryptophan synthase beta subunit-like PLP-dependent enzymes"/>
    <property type="match status" value="1"/>
</dbReference>
<comment type="pathway">
    <text evidence="2">Amino-acid biosynthesis; L-threonine biosynthesis; L-threonine from L-aspartate: step 5/5.</text>
</comment>
<sequence length="439" mass="48598">MRYYSTNDQTHQATLEEAVLKGRADDGGLYLPEHIPVLPQAFVSNLQAMSLQEMSYAVANYALQGDVEASVLHNIVYDSLNFPIPLVYVGGNRFALELFHGPTMSFKDVGMRFMARMVSYFTKQHHKEINVLVTTSGNTGGAVASGFYGMPGVNVYILYPQDTLSPLQEAQFTTLGGNVTALEVNGTLDDCREMVAEAFSDKELNERMHLTSARTINMARLLPQVFYYFFAFAQLAEREQNVDQLVFAVPCGNLGNLTAGVMAKQMGLPVKRFIAADNCNDIFTQYLATGDFVPRKVTPSVAPAMDIGNPQNFAQLHAMLHSHVEACELIDGVACDDKQIMSTIAHVWQQEHYLLDPQSATAYRALLEHLQPGETGVALATAHPAKYRDTVEQATGETLRVPGTLSRFLGGTRHVTQLKSGYTSFRQFLLSRDHNNNNR</sequence>
<feature type="domain" description="Tryptophan synthase beta chain-like PALP" evidence="13">
    <location>
        <begin position="96"/>
        <end position="376"/>
    </location>
</feature>
<organism evidence="15 16">
    <name type="scientific">Sodaliphilus pleomorphus</name>
    <dbReference type="NCBI Taxonomy" id="2606626"/>
    <lineage>
        <taxon>Bacteria</taxon>
        <taxon>Pseudomonadati</taxon>
        <taxon>Bacteroidota</taxon>
        <taxon>Bacteroidia</taxon>
        <taxon>Bacteroidales</taxon>
        <taxon>Muribaculaceae</taxon>
        <taxon>Sodaliphilus</taxon>
    </lineage>
</organism>
<evidence type="ECO:0000256" key="4">
    <source>
        <dbReference type="ARBA" id="ARBA00013028"/>
    </source>
</evidence>
<dbReference type="Gene3D" id="3.90.1380.10">
    <property type="entry name" value="Threonine synthase, N-terminal domain"/>
    <property type="match status" value="1"/>
</dbReference>
<dbReference type="RefSeq" id="WP_154327017.1">
    <property type="nucleotide sequence ID" value="NZ_CP045696.1"/>
</dbReference>
<evidence type="ECO:0000256" key="9">
    <source>
        <dbReference type="ARBA" id="ARBA00023239"/>
    </source>
</evidence>
<dbReference type="InterPro" id="IPR051166">
    <property type="entry name" value="Threonine_Synthase"/>
</dbReference>
<dbReference type="InterPro" id="IPR004450">
    <property type="entry name" value="Thr_synthase-like"/>
</dbReference>
<keyword evidence="7" id="KW-0791">Threonine biosynthesis</keyword>
<evidence type="ECO:0000256" key="12">
    <source>
        <dbReference type="PIRSR" id="PIRSR604450-51"/>
    </source>
</evidence>
<dbReference type="PANTHER" id="PTHR42690">
    <property type="entry name" value="THREONINE SYNTHASE FAMILY MEMBER"/>
    <property type="match status" value="1"/>
</dbReference>
<evidence type="ECO:0000256" key="11">
    <source>
        <dbReference type="NCBIfam" id="TIGR00260"/>
    </source>
</evidence>
<evidence type="ECO:0000256" key="6">
    <source>
        <dbReference type="ARBA" id="ARBA00022605"/>
    </source>
</evidence>
<evidence type="ECO:0000256" key="2">
    <source>
        <dbReference type="ARBA" id="ARBA00004979"/>
    </source>
</evidence>
<dbReference type="GO" id="GO:0030170">
    <property type="term" value="F:pyridoxal phosphate binding"/>
    <property type="evidence" value="ECO:0007669"/>
    <property type="project" value="InterPro"/>
</dbReference>
<dbReference type="InterPro" id="IPR029144">
    <property type="entry name" value="Thr_synth_N"/>
</dbReference>
<evidence type="ECO:0000259" key="13">
    <source>
        <dbReference type="Pfam" id="PF00291"/>
    </source>
</evidence>
<dbReference type="EMBL" id="VULT01000002">
    <property type="protein sequence ID" value="MSS16411.1"/>
    <property type="molecule type" value="Genomic_DNA"/>
</dbReference>
<protein>
    <recommendedName>
        <fullName evidence="5 11">Threonine synthase</fullName>
        <ecNumber evidence="4 11">4.2.3.1</ecNumber>
    </recommendedName>
</protein>
<evidence type="ECO:0000256" key="5">
    <source>
        <dbReference type="ARBA" id="ARBA00018679"/>
    </source>
</evidence>
<evidence type="ECO:0000259" key="14">
    <source>
        <dbReference type="Pfam" id="PF14821"/>
    </source>
</evidence>
<evidence type="ECO:0000256" key="8">
    <source>
        <dbReference type="ARBA" id="ARBA00022898"/>
    </source>
</evidence>
<dbReference type="InterPro" id="IPR037158">
    <property type="entry name" value="Thr_synth_N_sf"/>
</dbReference>
<keyword evidence="9 15" id="KW-0456">Lyase</keyword>
<feature type="modified residue" description="N6-(pyridoxal phosphate)lysine" evidence="12">
    <location>
        <position position="107"/>
    </location>
</feature>
<dbReference type="GO" id="GO:0009088">
    <property type="term" value="P:threonine biosynthetic process"/>
    <property type="evidence" value="ECO:0007669"/>
    <property type="project" value="UniProtKB-UniRule"/>
</dbReference>
<comment type="catalytic activity">
    <reaction evidence="10">
        <text>O-phospho-L-homoserine + H2O = L-threonine + phosphate</text>
        <dbReference type="Rhea" id="RHEA:10840"/>
        <dbReference type="ChEBI" id="CHEBI:15377"/>
        <dbReference type="ChEBI" id="CHEBI:43474"/>
        <dbReference type="ChEBI" id="CHEBI:57590"/>
        <dbReference type="ChEBI" id="CHEBI:57926"/>
        <dbReference type="EC" id="4.2.3.1"/>
    </reaction>
</comment>
<dbReference type="Pfam" id="PF14821">
    <property type="entry name" value="Thr_synth_N"/>
    <property type="match status" value="1"/>
</dbReference>
<keyword evidence="8 12" id="KW-0663">Pyridoxal phosphate</keyword>
<proteinExistence type="inferred from homology"/>
<gene>
    <name evidence="15" type="primary">thrC</name>
    <name evidence="15" type="ORF">FYJ29_01295</name>
</gene>
<evidence type="ECO:0000256" key="10">
    <source>
        <dbReference type="ARBA" id="ARBA00049144"/>
    </source>
</evidence>
<evidence type="ECO:0000256" key="7">
    <source>
        <dbReference type="ARBA" id="ARBA00022697"/>
    </source>
</evidence>
<dbReference type="Proteomes" id="UP000483362">
    <property type="component" value="Unassembled WGS sequence"/>
</dbReference>
<comment type="cofactor">
    <cofactor evidence="1 12">
        <name>pyridoxal 5'-phosphate</name>
        <dbReference type="ChEBI" id="CHEBI:597326"/>
    </cofactor>
</comment>
<evidence type="ECO:0000256" key="1">
    <source>
        <dbReference type="ARBA" id="ARBA00001933"/>
    </source>
</evidence>
<name>A0A6L5X807_9BACT</name>
<dbReference type="GO" id="GO:0004795">
    <property type="term" value="F:threonine synthase activity"/>
    <property type="evidence" value="ECO:0007669"/>
    <property type="project" value="UniProtKB-UniRule"/>
</dbReference>
<dbReference type="Pfam" id="PF00291">
    <property type="entry name" value="PALP"/>
    <property type="match status" value="1"/>
</dbReference>